<evidence type="ECO:0000313" key="4">
    <source>
        <dbReference type="Proteomes" id="UP000319502"/>
    </source>
</evidence>
<proteinExistence type="predicted"/>
<evidence type="ECO:0000259" key="2">
    <source>
        <dbReference type="Pfam" id="PF21882"/>
    </source>
</evidence>
<dbReference type="Gene3D" id="2.60.40.3940">
    <property type="match status" value="1"/>
</dbReference>
<feature type="domain" description="Putative tail fiber protein gp53-like C-terminal" evidence="2">
    <location>
        <begin position="206"/>
        <end position="283"/>
    </location>
</feature>
<dbReference type="AlphaFoldDB" id="A0A557QX71"/>
<accession>A0A557QX71</accession>
<reference evidence="3 4" key="1">
    <citation type="submission" date="2019-07" db="EMBL/GenBank/DDBJ databases">
        <title>The pathways for chlorine oxyanion respiration interact through the shared metabolite chlorate.</title>
        <authorList>
            <person name="Barnum T.P."/>
            <person name="Cheng Y."/>
            <person name="Hill K.A."/>
            <person name="Lucas L.N."/>
            <person name="Carlson H.K."/>
            <person name="Coates J.D."/>
        </authorList>
    </citation>
    <scope>NUCLEOTIDE SEQUENCE [LARGE SCALE GENOMIC DNA]</scope>
    <source>
        <strain evidence="3 4">SFB-3</strain>
    </source>
</reference>
<protein>
    <recommendedName>
        <fullName evidence="2">Putative tail fiber protein gp53-like C-terminal domain-containing protein</fullName>
    </recommendedName>
</protein>
<keyword evidence="4" id="KW-1185">Reference proteome</keyword>
<evidence type="ECO:0000256" key="1">
    <source>
        <dbReference type="SAM" id="MobiDB-lite"/>
    </source>
</evidence>
<dbReference type="EMBL" id="VMNK01000006">
    <property type="protein sequence ID" value="TVO57515.1"/>
    <property type="molecule type" value="Genomic_DNA"/>
</dbReference>
<evidence type="ECO:0000313" key="3">
    <source>
        <dbReference type="EMBL" id="TVO57515.1"/>
    </source>
</evidence>
<dbReference type="InterPro" id="IPR054075">
    <property type="entry name" value="Gp53-like_C"/>
</dbReference>
<feature type="region of interest" description="Disordered" evidence="1">
    <location>
        <begin position="1"/>
        <end position="27"/>
    </location>
</feature>
<sequence>MDYNPPVGGDPGDPYIDGNPTTGTEGSIPPAAAIEDPQREIVAAIAAAGLTPDNGTLDQLATAIQIGTLGAAAAGGTADAITAVFDPEVSALIDGMTLCVRAAAANATTTPTFTPASGTIAAKTIVKGNNLALAAGDVAGAGHWVVLRYDSVLDKWSLQNPAASVSIASTADAQAQTDNAKVLTPLRLAESMQGANQSLAGNGYQKWPGGLILQWGYVARSGTATVATLPIAFPTACLEALASNVDVNGTAEVGVSAVNAASITIAFDPSSTVAGARFFAIGH</sequence>
<dbReference type="Pfam" id="PF21882">
    <property type="entry name" value="Gp53-like_C"/>
    <property type="match status" value="1"/>
</dbReference>
<dbReference type="OrthoDB" id="9108891at2"/>
<dbReference type="RefSeq" id="WP_144308988.1">
    <property type="nucleotide sequence ID" value="NZ_VMNK01000006.1"/>
</dbReference>
<organism evidence="3 4">
    <name type="scientific">Denitromonas halophila</name>
    <dbReference type="NCBI Taxonomy" id="1629404"/>
    <lineage>
        <taxon>Bacteria</taxon>
        <taxon>Pseudomonadati</taxon>
        <taxon>Pseudomonadota</taxon>
        <taxon>Betaproteobacteria</taxon>
        <taxon>Rhodocyclales</taxon>
        <taxon>Zoogloeaceae</taxon>
        <taxon>Denitromonas</taxon>
    </lineage>
</organism>
<dbReference type="Proteomes" id="UP000319502">
    <property type="component" value="Unassembled WGS sequence"/>
</dbReference>
<gene>
    <name evidence="3" type="ORF">FHP91_07510</name>
</gene>
<comment type="caution">
    <text evidence="3">The sequence shown here is derived from an EMBL/GenBank/DDBJ whole genome shotgun (WGS) entry which is preliminary data.</text>
</comment>
<name>A0A557QX71_9RHOO</name>